<dbReference type="Gene3D" id="1.20.910.10">
    <property type="entry name" value="Heme oxygenase-like"/>
    <property type="match status" value="1"/>
</dbReference>
<dbReference type="SUPFAM" id="SSF48613">
    <property type="entry name" value="Heme oxygenase-like"/>
    <property type="match status" value="1"/>
</dbReference>
<dbReference type="OrthoDB" id="3523588at2"/>
<sequence>MNNEFVRTGALKDLRSYPLWAQEVMESCEPAKRAVLEHPIWAMMREGSLSDAAMQRFILSAWPVIEQFPQYMAMNLLKARYGRSRGENMARRWLVRNIRVEQNHADYWLDWSDAVGAPREVVLGDNAAAPEAGILSHWCWQVSASDTLAAGMLATNYAVEGITGEWAQLVTQDDIYAYGFEARIRAKAMRWLKLHAEYDDTHPWEALEIVSTLVGPHPSPETTNHLRRCVLNTYVYKRIALEHCMQAQQRNTSVQAVAA</sequence>
<accession>A0A4V3UTR3</accession>
<comment type="caution">
    <text evidence="1">The sequence shown here is derived from an EMBL/GenBank/DDBJ whole genome shotgun (WGS) entry which is preliminary data.</text>
</comment>
<organism evidence="1 2">
    <name type="scientific">Metallibacterium scheffleri</name>
    <dbReference type="NCBI Taxonomy" id="993689"/>
    <lineage>
        <taxon>Bacteria</taxon>
        <taxon>Pseudomonadati</taxon>
        <taxon>Pseudomonadota</taxon>
        <taxon>Gammaproteobacteria</taxon>
        <taxon>Lysobacterales</taxon>
        <taxon>Rhodanobacteraceae</taxon>
        <taxon>Metallibacterium</taxon>
    </lineage>
</organism>
<dbReference type="InterPro" id="IPR016084">
    <property type="entry name" value="Haem_Oase-like_multi-hlx"/>
</dbReference>
<evidence type="ECO:0000313" key="1">
    <source>
        <dbReference type="EMBL" id="THD11601.1"/>
    </source>
</evidence>
<evidence type="ECO:0000313" key="2">
    <source>
        <dbReference type="Proteomes" id="UP000307749"/>
    </source>
</evidence>
<dbReference type="AlphaFoldDB" id="A0A4V3UTR3"/>
<gene>
    <name evidence="1" type="ORF">B1806_02785</name>
</gene>
<reference evidence="1 2" key="1">
    <citation type="submission" date="2017-02" db="EMBL/GenBank/DDBJ databases">
        <title>Whole genome sequencing of Metallibacterium scheffleri DSM 24874 (T).</title>
        <authorList>
            <person name="Kumar S."/>
            <person name="Patil P."/>
            <person name="Patil P.B."/>
        </authorList>
    </citation>
    <scope>NUCLEOTIDE SEQUENCE [LARGE SCALE GENOMIC DNA]</scope>
    <source>
        <strain evidence="1 2">DSM 24874</strain>
    </source>
</reference>
<proteinExistence type="predicted"/>
<keyword evidence="2" id="KW-1185">Reference proteome</keyword>
<dbReference type="Proteomes" id="UP000307749">
    <property type="component" value="Unassembled WGS sequence"/>
</dbReference>
<name>A0A4V3UTR3_9GAMM</name>
<dbReference type="RefSeq" id="WP_081128858.1">
    <property type="nucleotide sequence ID" value="NZ_DAHXOC010000006.1"/>
</dbReference>
<dbReference type="STRING" id="993689.GCA_002077135_02893"/>
<protein>
    <submittedName>
        <fullName evidence="1">TenA family transcriptional regulator</fullName>
    </submittedName>
</protein>
<dbReference type="EMBL" id="MWQO01000009">
    <property type="protein sequence ID" value="THD11601.1"/>
    <property type="molecule type" value="Genomic_DNA"/>
</dbReference>
<dbReference type="Pfam" id="PF14518">
    <property type="entry name" value="Haem_oxygenas_2"/>
    <property type="match status" value="1"/>
</dbReference>